<evidence type="ECO:0000313" key="3">
    <source>
        <dbReference type="Proteomes" id="UP000306402"/>
    </source>
</evidence>
<feature type="transmembrane region" description="Helical" evidence="1">
    <location>
        <begin position="141"/>
        <end position="159"/>
    </location>
</feature>
<sequence length="534" mass="60467">MVTFDHSPTVYWLFGYILAGLVVLSGSYKRVSTPVFLILCLFLLAFMRLPVIAFNRELNPDESQMLSHAITLFQDPVYWRSVDGTTIGPLDNYLLVIPKFFGLQINYSTGRLMGLACAIGSLFFLFLALKNWFTTNIARRVIIIPLLFLAFTQEVDFVHYSSEQLPVLLLSLGIWLLSRFSLPLKDVRSNAFVTGLVAGAIPFAKLQAVPQAAVIALVAGWYCFLQFRYTKNYKSLLTLMLGGLTFPLAVFIWTLIYHVFQDLIDFYILGNVIYAGGTGLAGIPQKFAGIFALSPDFKVFTTSILAPAILGLILIFQTFKKRENMQVPVFIGLLLLSSIYAVTKSGNDFVHYLNFCIAPFTLLAAYGLTKIVKWSIVFPAILLVWFSGNDAYSFVKERKLNNFYSVNVTTLGESPVVTEVNKLSKKGDYMVVWGWQCIYYVEAQLAQGTAENHSERSIFEHPLRDTYRKRYLSDIQRTKPAFVLDAVGKNSFWVQNKTTQGIESFPELFQYINANYKLVGDFDDTLLYVRKDRL</sequence>
<proteinExistence type="predicted"/>
<organism evidence="2 3">
    <name type="scientific">Dyadobacter luticola</name>
    <dbReference type="NCBI Taxonomy" id="1979387"/>
    <lineage>
        <taxon>Bacteria</taxon>
        <taxon>Pseudomonadati</taxon>
        <taxon>Bacteroidota</taxon>
        <taxon>Cytophagia</taxon>
        <taxon>Cytophagales</taxon>
        <taxon>Spirosomataceae</taxon>
        <taxon>Dyadobacter</taxon>
    </lineage>
</organism>
<feature type="transmembrane region" description="Helical" evidence="1">
    <location>
        <begin position="12"/>
        <end position="28"/>
    </location>
</feature>
<keyword evidence="1" id="KW-0812">Transmembrane</keyword>
<feature type="transmembrane region" description="Helical" evidence="1">
    <location>
        <begin position="112"/>
        <end position="129"/>
    </location>
</feature>
<feature type="transmembrane region" description="Helical" evidence="1">
    <location>
        <begin position="374"/>
        <end position="395"/>
    </location>
</feature>
<keyword evidence="1" id="KW-1133">Transmembrane helix</keyword>
<comment type="caution">
    <text evidence="2">The sequence shown here is derived from an EMBL/GenBank/DDBJ whole genome shotgun (WGS) entry which is preliminary data.</text>
</comment>
<dbReference type="Proteomes" id="UP000306402">
    <property type="component" value="Unassembled WGS sequence"/>
</dbReference>
<feature type="transmembrane region" description="Helical" evidence="1">
    <location>
        <begin position="236"/>
        <end position="260"/>
    </location>
</feature>
<keyword evidence="3" id="KW-1185">Reference proteome</keyword>
<feature type="transmembrane region" description="Helical" evidence="1">
    <location>
        <begin position="266"/>
        <end position="287"/>
    </location>
</feature>
<feature type="transmembrane region" description="Helical" evidence="1">
    <location>
        <begin position="299"/>
        <end position="319"/>
    </location>
</feature>
<dbReference type="RefSeq" id="WP_138368053.1">
    <property type="nucleotide sequence ID" value="NZ_VCEJ01000008.1"/>
</dbReference>
<feature type="transmembrane region" description="Helical" evidence="1">
    <location>
        <begin position="35"/>
        <end position="54"/>
    </location>
</feature>
<name>A0A5R9KP25_9BACT</name>
<feature type="transmembrane region" description="Helical" evidence="1">
    <location>
        <begin position="349"/>
        <end position="368"/>
    </location>
</feature>
<dbReference type="AlphaFoldDB" id="A0A5R9KP25"/>
<evidence type="ECO:0000313" key="2">
    <source>
        <dbReference type="EMBL" id="TLU97953.1"/>
    </source>
</evidence>
<dbReference type="EMBL" id="VCEJ01000008">
    <property type="protein sequence ID" value="TLU97953.1"/>
    <property type="molecule type" value="Genomic_DNA"/>
</dbReference>
<dbReference type="OrthoDB" id="9255519at2"/>
<gene>
    <name evidence="2" type="ORF">FEN17_24490</name>
</gene>
<reference evidence="2 3" key="1">
    <citation type="submission" date="2019-05" db="EMBL/GenBank/DDBJ databases">
        <authorList>
            <person name="Qu J.-H."/>
        </authorList>
    </citation>
    <scope>NUCLEOTIDE SEQUENCE [LARGE SCALE GENOMIC DNA]</scope>
    <source>
        <strain evidence="2 3">T17</strain>
    </source>
</reference>
<feature type="transmembrane region" description="Helical" evidence="1">
    <location>
        <begin position="325"/>
        <end position="342"/>
    </location>
</feature>
<protein>
    <recommendedName>
        <fullName evidence="4">Glycosyltransferase RgtA/B/C/D-like domain-containing protein</fullName>
    </recommendedName>
</protein>
<accession>A0A5R9KP25</accession>
<keyword evidence="1" id="KW-0472">Membrane</keyword>
<evidence type="ECO:0000256" key="1">
    <source>
        <dbReference type="SAM" id="Phobius"/>
    </source>
</evidence>
<feature type="transmembrane region" description="Helical" evidence="1">
    <location>
        <begin position="165"/>
        <end position="182"/>
    </location>
</feature>
<evidence type="ECO:0008006" key="4">
    <source>
        <dbReference type="Google" id="ProtNLM"/>
    </source>
</evidence>